<keyword evidence="2" id="KW-0902">Two-component regulatory system</keyword>
<dbReference type="CDD" id="cd17574">
    <property type="entry name" value="REC_OmpR"/>
    <property type="match status" value="1"/>
</dbReference>
<evidence type="ECO:0000256" key="3">
    <source>
        <dbReference type="ARBA" id="ARBA00023015"/>
    </source>
</evidence>
<dbReference type="EMBL" id="AOIB01000027">
    <property type="protein sequence ID" value="ELY56539.1"/>
    <property type="molecule type" value="Genomic_DNA"/>
</dbReference>
<dbReference type="SUPFAM" id="SSF52172">
    <property type="entry name" value="CheY-like"/>
    <property type="match status" value="1"/>
</dbReference>
<dbReference type="InterPro" id="IPR001789">
    <property type="entry name" value="Sig_transdc_resp-reg_receiver"/>
</dbReference>
<evidence type="ECO:0000256" key="2">
    <source>
        <dbReference type="ARBA" id="ARBA00023012"/>
    </source>
</evidence>
<evidence type="ECO:0000259" key="7">
    <source>
        <dbReference type="PROSITE" id="PS50110"/>
    </source>
</evidence>
<dbReference type="PROSITE" id="PS50110">
    <property type="entry name" value="RESPONSE_REGULATORY"/>
    <property type="match status" value="1"/>
</dbReference>
<evidence type="ECO:0000256" key="1">
    <source>
        <dbReference type="ARBA" id="ARBA00022553"/>
    </source>
</evidence>
<keyword evidence="4" id="KW-0238">DNA-binding</keyword>
<keyword evidence="1 6" id="KW-0597">Phosphoprotein</keyword>
<dbReference type="GO" id="GO:0000156">
    <property type="term" value="F:phosphorelay response regulator activity"/>
    <property type="evidence" value="ECO:0007669"/>
    <property type="project" value="TreeGrafter"/>
</dbReference>
<dbReference type="AlphaFoldDB" id="L9X458"/>
<dbReference type="SMART" id="SM00448">
    <property type="entry name" value="REC"/>
    <property type="match status" value="1"/>
</dbReference>
<dbReference type="FunFam" id="3.40.50.2300:FF:000001">
    <property type="entry name" value="DNA-binding response regulator PhoB"/>
    <property type="match status" value="1"/>
</dbReference>
<dbReference type="PANTHER" id="PTHR48111:SF1">
    <property type="entry name" value="TWO-COMPONENT RESPONSE REGULATOR ORR33"/>
    <property type="match status" value="1"/>
</dbReference>
<dbReference type="InterPro" id="IPR039420">
    <property type="entry name" value="WalR-like"/>
</dbReference>
<keyword evidence="3" id="KW-0805">Transcription regulation</keyword>
<name>L9X458_9EURY</name>
<dbReference type="GO" id="GO:0032993">
    <property type="term" value="C:protein-DNA complex"/>
    <property type="evidence" value="ECO:0007669"/>
    <property type="project" value="TreeGrafter"/>
</dbReference>
<reference evidence="8 9" key="1">
    <citation type="journal article" date="2014" name="PLoS Genet.">
        <title>Phylogenetically driven sequencing of extremely halophilic archaea reveals strategies for static and dynamic osmo-response.</title>
        <authorList>
            <person name="Becker E.A."/>
            <person name="Seitzer P.M."/>
            <person name="Tritt A."/>
            <person name="Larsen D."/>
            <person name="Krusor M."/>
            <person name="Yao A.I."/>
            <person name="Wu D."/>
            <person name="Madern D."/>
            <person name="Eisen J.A."/>
            <person name="Darling A.E."/>
            <person name="Facciotti M.T."/>
        </authorList>
    </citation>
    <scope>NUCLEOTIDE SEQUENCE [LARGE SCALE GENOMIC DNA]</scope>
    <source>
        <strain evidence="8 9">DSM 10524</strain>
    </source>
</reference>
<dbReference type="Gene3D" id="3.40.50.2300">
    <property type="match status" value="1"/>
</dbReference>
<gene>
    <name evidence="8" type="ORF">C491_13407</name>
</gene>
<dbReference type="RefSeq" id="WP_005557059.1">
    <property type="nucleotide sequence ID" value="NZ_AOIB01000027.1"/>
</dbReference>
<evidence type="ECO:0000313" key="9">
    <source>
        <dbReference type="Proteomes" id="UP000011688"/>
    </source>
</evidence>
<sequence>MTRSIVIAEDDEDIQQLLTFKLQANGFDVTTFEDGRACIDHLQETDELPDLVVLDVMMPRMDGFQVLERIRDEDTLADLPVLMLTARSREDDVVEGFERGATDYVTKPFSPNEVVARIKRMLPST</sequence>
<protein>
    <submittedName>
        <fullName evidence="8">Response regulator receiver protein</fullName>
    </submittedName>
</protein>
<dbReference type="OrthoDB" id="205705at2157"/>
<dbReference type="InterPro" id="IPR011006">
    <property type="entry name" value="CheY-like_superfamily"/>
</dbReference>
<dbReference type="GO" id="GO:0006355">
    <property type="term" value="P:regulation of DNA-templated transcription"/>
    <property type="evidence" value="ECO:0007669"/>
    <property type="project" value="TreeGrafter"/>
</dbReference>
<keyword evidence="9" id="KW-1185">Reference proteome</keyword>
<dbReference type="GO" id="GO:0005829">
    <property type="term" value="C:cytosol"/>
    <property type="evidence" value="ECO:0007669"/>
    <property type="project" value="TreeGrafter"/>
</dbReference>
<evidence type="ECO:0000256" key="5">
    <source>
        <dbReference type="ARBA" id="ARBA00023163"/>
    </source>
</evidence>
<evidence type="ECO:0000313" key="8">
    <source>
        <dbReference type="EMBL" id="ELY56539.1"/>
    </source>
</evidence>
<feature type="modified residue" description="4-aspartylphosphate" evidence="6">
    <location>
        <position position="55"/>
    </location>
</feature>
<dbReference type="Proteomes" id="UP000011688">
    <property type="component" value="Unassembled WGS sequence"/>
</dbReference>
<feature type="domain" description="Response regulatory" evidence="7">
    <location>
        <begin position="4"/>
        <end position="122"/>
    </location>
</feature>
<dbReference type="PANTHER" id="PTHR48111">
    <property type="entry name" value="REGULATOR OF RPOS"/>
    <property type="match status" value="1"/>
</dbReference>
<dbReference type="eggNOG" id="arCOG02595">
    <property type="taxonomic scope" value="Archaea"/>
</dbReference>
<accession>L9X458</accession>
<dbReference type="STRING" id="1227497.C491_13407"/>
<proteinExistence type="predicted"/>
<dbReference type="Pfam" id="PF00072">
    <property type="entry name" value="Response_reg"/>
    <property type="match status" value="1"/>
</dbReference>
<keyword evidence="5" id="KW-0804">Transcription</keyword>
<comment type="caution">
    <text evidence="8">The sequence shown here is derived from an EMBL/GenBank/DDBJ whole genome shotgun (WGS) entry which is preliminary data.</text>
</comment>
<evidence type="ECO:0000256" key="4">
    <source>
        <dbReference type="ARBA" id="ARBA00023125"/>
    </source>
</evidence>
<dbReference type="GO" id="GO:0000976">
    <property type="term" value="F:transcription cis-regulatory region binding"/>
    <property type="evidence" value="ECO:0007669"/>
    <property type="project" value="TreeGrafter"/>
</dbReference>
<evidence type="ECO:0000256" key="6">
    <source>
        <dbReference type="PROSITE-ProRule" id="PRU00169"/>
    </source>
</evidence>
<organism evidence="8 9">
    <name type="scientific">Natronococcus amylolyticus DSM 10524</name>
    <dbReference type="NCBI Taxonomy" id="1227497"/>
    <lineage>
        <taxon>Archaea</taxon>
        <taxon>Methanobacteriati</taxon>
        <taxon>Methanobacteriota</taxon>
        <taxon>Stenosarchaea group</taxon>
        <taxon>Halobacteria</taxon>
        <taxon>Halobacteriales</taxon>
        <taxon>Natrialbaceae</taxon>
        <taxon>Natronococcus</taxon>
    </lineage>
</organism>